<dbReference type="RefSeq" id="WP_194104219.1">
    <property type="nucleotide sequence ID" value="NZ_JADFFM010000001.1"/>
</dbReference>
<sequence length="178" mass="20698">MSLYQPINIDTFKVFSAENTDSAGYKFKGKRIDTTLLYLLPKGILWDDTECFAVYKFTIDKNNIGLITRTPGQYSTSSIKLLVYDKRKDTINDFFELAEKWGDAGDVLEKVAWIYKADNHKFNYLIWEEFSHYNSIDNDKDTSVNRDDTYSLLEISNAKHDTLNKKAEALFKKFKGKK</sequence>
<gene>
    <name evidence="1" type="ORF">IRJ18_00375</name>
</gene>
<keyword evidence="2" id="KW-1185">Reference proteome</keyword>
<name>A0ABR9XBR9_9SPHI</name>
<protein>
    <submittedName>
        <fullName evidence="1">Uncharacterized protein</fullName>
    </submittedName>
</protein>
<dbReference type="EMBL" id="JADFFM010000001">
    <property type="protein sequence ID" value="MBE9664793.1"/>
    <property type="molecule type" value="Genomic_DNA"/>
</dbReference>
<evidence type="ECO:0000313" key="1">
    <source>
        <dbReference type="EMBL" id="MBE9664793.1"/>
    </source>
</evidence>
<reference evidence="1 2" key="1">
    <citation type="submission" date="2020-10" db="EMBL/GenBank/DDBJ databases">
        <title>Mucilaginibacter mali sp. nov., isolated from rhizosphere soil of apple orchard.</title>
        <authorList>
            <person name="Lee J.-S."/>
            <person name="Kim H.S."/>
            <person name="Kim J.-S."/>
        </authorList>
    </citation>
    <scope>NUCLEOTIDE SEQUENCE [LARGE SCALE GENOMIC DNA]</scope>
    <source>
        <strain evidence="1 2">KCTC 23157</strain>
    </source>
</reference>
<comment type="caution">
    <text evidence="1">The sequence shown here is derived from an EMBL/GenBank/DDBJ whole genome shotgun (WGS) entry which is preliminary data.</text>
</comment>
<evidence type="ECO:0000313" key="2">
    <source>
        <dbReference type="Proteomes" id="UP000632774"/>
    </source>
</evidence>
<organism evidence="1 2">
    <name type="scientific">Mucilaginibacter boryungensis</name>
    <dbReference type="NCBI Taxonomy" id="768480"/>
    <lineage>
        <taxon>Bacteria</taxon>
        <taxon>Pseudomonadati</taxon>
        <taxon>Bacteroidota</taxon>
        <taxon>Sphingobacteriia</taxon>
        <taxon>Sphingobacteriales</taxon>
        <taxon>Sphingobacteriaceae</taxon>
        <taxon>Mucilaginibacter</taxon>
    </lineage>
</organism>
<accession>A0ABR9XBR9</accession>
<dbReference type="Proteomes" id="UP000632774">
    <property type="component" value="Unassembled WGS sequence"/>
</dbReference>
<proteinExistence type="predicted"/>